<comment type="caution">
    <text evidence="1">The sequence shown here is derived from an EMBL/GenBank/DDBJ whole genome shotgun (WGS) entry which is preliminary data.</text>
</comment>
<keyword evidence="2" id="KW-1185">Reference proteome</keyword>
<name>A0A8G2BYD5_9BACT</name>
<dbReference type="RefSeq" id="WP_103984118.1">
    <property type="nucleotide sequence ID" value="NZ_FNVS01000018.1"/>
</dbReference>
<sequence>MTKGSIGLNAGAVWNLLSDGEHWSFETLKKMTFLSDAELWSAIGWLARENKIEIDTSSSKLIFCPGTNFYF</sequence>
<organism evidence="1 2">
    <name type="scientific">Parabacteroides chinchillae</name>
    <dbReference type="NCBI Taxonomy" id="871327"/>
    <lineage>
        <taxon>Bacteria</taxon>
        <taxon>Pseudomonadati</taxon>
        <taxon>Bacteroidota</taxon>
        <taxon>Bacteroidia</taxon>
        <taxon>Bacteroidales</taxon>
        <taxon>Tannerellaceae</taxon>
        <taxon>Parabacteroides</taxon>
    </lineage>
</organism>
<dbReference type="InterPro" id="IPR036388">
    <property type="entry name" value="WH-like_DNA-bd_sf"/>
</dbReference>
<proteinExistence type="predicted"/>
<dbReference type="Gene3D" id="1.10.10.10">
    <property type="entry name" value="Winged helix-like DNA-binding domain superfamily/Winged helix DNA-binding domain"/>
    <property type="match status" value="1"/>
</dbReference>
<dbReference type="InterPro" id="IPR019707">
    <property type="entry name" value="DUF2582"/>
</dbReference>
<protein>
    <submittedName>
        <fullName evidence="1">Winged helix-turn-helix domain</fullName>
    </submittedName>
</protein>
<dbReference type="AlphaFoldDB" id="A0A8G2BYD5"/>
<accession>A0A8G2BYD5</accession>
<dbReference type="EMBL" id="FNVS01000018">
    <property type="protein sequence ID" value="SEG18097.1"/>
    <property type="molecule type" value="Genomic_DNA"/>
</dbReference>
<reference evidence="1 2" key="1">
    <citation type="submission" date="2016-10" db="EMBL/GenBank/DDBJ databases">
        <authorList>
            <person name="Varghese N."/>
            <person name="Submissions S."/>
        </authorList>
    </citation>
    <scope>NUCLEOTIDE SEQUENCE [LARGE SCALE GENOMIC DNA]</scope>
    <source>
        <strain evidence="1 2">DSM 29073</strain>
    </source>
</reference>
<dbReference type="Pfam" id="PF10771">
    <property type="entry name" value="DUF2582"/>
    <property type="match status" value="1"/>
</dbReference>
<evidence type="ECO:0000313" key="2">
    <source>
        <dbReference type="Proteomes" id="UP000236725"/>
    </source>
</evidence>
<evidence type="ECO:0000313" key="1">
    <source>
        <dbReference type="EMBL" id="SEG18097.1"/>
    </source>
</evidence>
<gene>
    <name evidence="1" type="ORF">SAMN05444001_11862</name>
</gene>
<dbReference type="Proteomes" id="UP000236725">
    <property type="component" value="Unassembled WGS sequence"/>
</dbReference>